<evidence type="ECO:0000313" key="14">
    <source>
        <dbReference type="Proteomes" id="UP001196342"/>
    </source>
</evidence>
<reference evidence="11 12" key="2">
    <citation type="journal article" date="2019" name="Nat. Med.">
        <title>A library of human gut bacterial isolates paired with longitudinal multiomics data enables mechanistic microbiome research.</title>
        <authorList>
            <person name="Poyet M."/>
            <person name="Groussin M."/>
            <person name="Gibbons S.M."/>
            <person name="Avila-Pacheco J."/>
            <person name="Jiang X."/>
            <person name="Kearney S.M."/>
            <person name="Perrotta A.R."/>
            <person name="Berdy B."/>
            <person name="Zhao S."/>
            <person name="Lieberman T.D."/>
            <person name="Swanson P.K."/>
            <person name="Smith M."/>
            <person name="Roesemann S."/>
            <person name="Alexander J.E."/>
            <person name="Rich S.A."/>
            <person name="Livny J."/>
            <person name="Vlamakis H."/>
            <person name="Clish C."/>
            <person name="Bullock K."/>
            <person name="Deik A."/>
            <person name="Scott J."/>
            <person name="Pierce K.A."/>
            <person name="Xavier R.J."/>
            <person name="Alm E.J."/>
        </authorList>
    </citation>
    <scope>NUCLEOTIDE SEQUENCE [LARGE SCALE GENOMIC DNA]</scope>
    <source>
        <strain evidence="3 12">BIOML-A11</strain>
        <strain evidence="2 13">BIOML-A19</strain>
        <strain evidence="1 11">BIOML-A42</strain>
    </source>
</reference>
<reference evidence="4 14" key="3">
    <citation type="submission" date="2020-12" db="EMBL/GenBank/DDBJ databases">
        <title>Microorganisms.</title>
        <authorList>
            <person name="Matos J."/>
            <person name="Faleiro L."/>
            <person name="Duarte I."/>
        </authorList>
    </citation>
    <scope>NUCLEOTIDE SEQUENCE [LARGE SCALE GENOMIC DNA]</scope>
    <source>
        <strain evidence="4 14">PtFD3Pch2</strain>
    </source>
</reference>
<evidence type="ECO:0000313" key="9">
    <source>
        <dbReference type="Proteomes" id="UP000283601"/>
    </source>
</evidence>
<dbReference type="Proteomes" id="UP000487221">
    <property type="component" value="Unassembled WGS sequence"/>
</dbReference>
<dbReference type="EMBL" id="QSJZ01000015">
    <property type="protein sequence ID" value="RHE21445.1"/>
    <property type="molecule type" value="Genomic_DNA"/>
</dbReference>
<dbReference type="EMBL" id="WCTR01000008">
    <property type="protein sequence ID" value="KAB4211869.1"/>
    <property type="molecule type" value="Genomic_DNA"/>
</dbReference>
<evidence type="ECO:0000313" key="12">
    <source>
        <dbReference type="Proteomes" id="UP000466952"/>
    </source>
</evidence>
<dbReference type="EMBL" id="WCTY01000042">
    <property type="protein sequence ID" value="KAB4180469.1"/>
    <property type="molecule type" value="Genomic_DNA"/>
</dbReference>
<dbReference type="GeneID" id="98672091"/>
<evidence type="ECO:0000313" key="13">
    <source>
        <dbReference type="Proteomes" id="UP000487221"/>
    </source>
</evidence>
<dbReference type="Proteomes" id="UP000260759">
    <property type="component" value="Unassembled WGS sequence"/>
</dbReference>
<evidence type="ECO:0000313" key="11">
    <source>
        <dbReference type="Proteomes" id="UP000432488"/>
    </source>
</evidence>
<sequence length="210" mass="23889">MAARTNKRDPRAARTLRRISFVREVKQSFLIICEGVNTEPDYFNAFRLTSANIKAVGQGLNTVGLVQKALRMKEEERKKGREYDQCWVVFDKDDFPDRDFNRAIGMAEAGGMRVAYSNQAFEYWFLLHYNLVQGPMHRNQYETKLSGLLGFSYNKEAGTGGRVFRELGGKQAQAITNAKAVLRRMEGIPPAQAESSTTVHLLVEELNKYI</sequence>
<evidence type="ECO:0000313" key="6">
    <source>
        <dbReference type="EMBL" id="RGQ53250.1"/>
    </source>
</evidence>
<evidence type="ECO:0000313" key="8">
    <source>
        <dbReference type="Proteomes" id="UP000260759"/>
    </source>
</evidence>
<evidence type="ECO:0000313" key="7">
    <source>
        <dbReference type="EMBL" id="RHE21445.1"/>
    </source>
</evidence>
<dbReference type="EMBL" id="QRTH01000002">
    <property type="protein sequence ID" value="RGQ53250.1"/>
    <property type="molecule type" value="Genomic_DNA"/>
</dbReference>
<dbReference type="InterPro" id="IPR025591">
    <property type="entry name" value="RloB"/>
</dbReference>
<dbReference type="Proteomes" id="UP000466952">
    <property type="component" value="Unassembled WGS sequence"/>
</dbReference>
<comment type="caution">
    <text evidence="5">The sequence shown here is derived from an EMBL/GenBank/DDBJ whole genome shotgun (WGS) entry which is preliminary data.</text>
</comment>
<dbReference type="EMBL" id="JAFBJK010000002">
    <property type="protein sequence ID" value="MBT8725015.1"/>
    <property type="molecule type" value="Genomic_DNA"/>
</dbReference>
<dbReference type="RefSeq" id="WP_004293618.1">
    <property type="nucleotide sequence ID" value="NZ_CACRTC010000020.1"/>
</dbReference>
<keyword evidence="14" id="KW-1185">Reference proteome</keyword>
<dbReference type="Proteomes" id="UP000432488">
    <property type="component" value="Unassembled WGS sequence"/>
</dbReference>
<gene>
    <name evidence="7" type="ORF">DW758_15540</name>
    <name evidence="6" type="ORF">DWY92_06115</name>
    <name evidence="5" type="ORF">DXB37_07530</name>
    <name evidence="3" type="ORF">GAP55_12905</name>
    <name evidence="2" type="ORF">GAQ44_19740</name>
    <name evidence="1" type="ORF">GAQ56_18525</name>
    <name evidence="4" type="ORF">JQN06_02350</name>
</gene>
<dbReference type="Proteomes" id="UP000283680">
    <property type="component" value="Unassembled WGS sequence"/>
</dbReference>
<accession>A0A139KAM2</accession>
<dbReference type="AlphaFoldDB" id="A0A139KAM2"/>
<evidence type="ECO:0000313" key="2">
    <source>
        <dbReference type="EMBL" id="KAB4180469.1"/>
    </source>
</evidence>
<evidence type="ECO:0000313" key="3">
    <source>
        <dbReference type="EMBL" id="KAB4211869.1"/>
    </source>
</evidence>
<dbReference type="EMBL" id="WCUV01000016">
    <property type="protein sequence ID" value="KAB4087856.1"/>
    <property type="molecule type" value="Genomic_DNA"/>
</dbReference>
<evidence type="ECO:0000313" key="1">
    <source>
        <dbReference type="EMBL" id="KAB4087856.1"/>
    </source>
</evidence>
<dbReference type="Proteomes" id="UP001196342">
    <property type="component" value="Unassembled WGS sequence"/>
</dbReference>
<name>A0A139KAM2_BACUN</name>
<proteinExistence type="predicted"/>
<dbReference type="Proteomes" id="UP000283601">
    <property type="component" value="Unassembled WGS sequence"/>
</dbReference>
<evidence type="ECO:0000313" key="5">
    <source>
        <dbReference type="EMBL" id="RGN95011.1"/>
    </source>
</evidence>
<dbReference type="EMBL" id="QSVA01000005">
    <property type="protein sequence ID" value="RGN95011.1"/>
    <property type="molecule type" value="Genomic_DNA"/>
</dbReference>
<evidence type="ECO:0000313" key="10">
    <source>
        <dbReference type="Proteomes" id="UP000283680"/>
    </source>
</evidence>
<evidence type="ECO:0000313" key="4">
    <source>
        <dbReference type="EMBL" id="MBT8725015.1"/>
    </source>
</evidence>
<protein>
    <submittedName>
        <fullName evidence="5">RloB domain-containing protein</fullName>
    </submittedName>
</protein>
<organism evidence="5 8">
    <name type="scientific">Bacteroides uniformis</name>
    <dbReference type="NCBI Taxonomy" id="820"/>
    <lineage>
        <taxon>Bacteria</taxon>
        <taxon>Pseudomonadati</taxon>
        <taxon>Bacteroidota</taxon>
        <taxon>Bacteroidia</taxon>
        <taxon>Bacteroidales</taxon>
        <taxon>Bacteroidaceae</taxon>
        <taxon>Bacteroides</taxon>
    </lineage>
</organism>
<dbReference type="Pfam" id="PF13707">
    <property type="entry name" value="RloB"/>
    <property type="match status" value="1"/>
</dbReference>
<reference evidence="8 9" key="1">
    <citation type="submission" date="2018-08" db="EMBL/GenBank/DDBJ databases">
        <title>A genome reference for cultivated species of the human gut microbiota.</title>
        <authorList>
            <person name="Zou Y."/>
            <person name="Xue W."/>
            <person name="Luo G."/>
        </authorList>
    </citation>
    <scope>NUCLEOTIDE SEQUENCE [LARGE SCALE GENOMIC DNA]</scope>
    <source>
        <strain evidence="6 10">AF28-11</strain>
        <strain evidence="7 9">AM29-12AC</strain>
        <strain evidence="5 8">OM03-4</strain>
    </source>
</reference>